<dbReference type="CDD" id="cd00590">
    <property type="entry name" value="RRM_SF"/>
    <property type="match status" value="1"/>
</dbReference>
<sequence length="174" mass="19985">MMFVTGIPESLDDDLFKEMLSVFGEVKIFERGCDLSGNPSTWAFVSYYESTSAESMHSTLSGICIGQNKISVYPELNECIENANECMIRKINAVIAKYKDGVENTDILNKFLSSYRLIYGQASNSNRFDEALQKWLHEESEIRKVCMNAQKALDDRNNMQYRHLSMYDDDNVKK</sequence>
<dbReference type="HOGENOM" id="CLU_1540531_0_0_1"/>
<dbReference type="Pfam" id="PF00076">
    <property type="entry name" value="RRM_1"/>
    <property type="match status" value="1"/>
</dbReference>
<dbReference type="Proteomes" id="UP000031056">
    <property type="component" value="Unassembled WGS sequence"/>
</dbReference>
<reference evidence="3 4" key="1">
    <citation type="journal article" date="2014" name="MBio">
        <title>The Ordospora colligata genome; evolution of extreme reduction in microsporidia and host-to-parasite horizontal gene transfer.</title>
        <authorList>
            <person name="Pombert J.-F."/>
            <person name="Haag K.L."/>
            <person name="Beidas S."/>
            <person name="Ebert D."/>
            <person name="Keeling P.J."/>
        </authorList>
    </citation>
    <scope>NUCLEOTIDE SEQUENCE [LARGE SCALE GENOMIC DNA]</scope>
    <source>
        <strain evidence="3 4">OC4</strain>
    </source>
</reference>
<dbReference type="InterPro" id="IPR012677">
    <property type="entry name" value="Nucleotide-bd_a/b_plait_sf"/>
</dbReference>
<dbReference type="EMBL" id="JOKQ01000012">
    <property type="protein sequence ID" value="KHN68815.1"/>
    <property type="molecule type" value="Genomic_DNA"/>
</dbReference>
<feature type="domain" description="RRM" evidence="2">
    <location>
        <begin position="1"/>
        <end position="77"/>
    </location>
</feature>
<dbReference type="SMART" id="SM00360">
    <property type="entry name" value="RRM"/>
    <property type="match status" value="1"/>
</dbReference>
<evidence type="ECO:0000256" key="1">
    <source>
        <dbReference type="PROSITE-ProRule" id="PRU00176"/>
    </source>
</evidence>
<evidence type="ECO:0000313" key="4">
    <source>
        <dbReference type="Proteomes" id="UP000031056"/>
    </source>
</evidence>
<dbReference type="OrthoDB" id="439808at2759"/>
<dbReference type="VEuPathDB" id="MicrosporidiaDB:M896_120340"/>
<dbReference type="AlphaFoldDB" id="A0A0B2UIM7"/>
<accession>A0A0B2UIM7</accession>
<dbReference type="Gene3D" id="3.30.70.330">
    <property type="match status" value="2"/>
</dbReference>
<protein>
    <submittedName>
        <fullName evidence="3">RNP domain-containing protein</fullName>
    </submittedName>
</protein>
<dbReference type="PROSITE" id="PS50102">
    <property type="entry name" value="RRM"/>
    <property type="match status" value="1"/>
</dbReference>
<dbReference type="GeneID" id="26262551"/>
<keyword evidence="1" id="KW-0694">RNA-binding</keyword>
<dbReference type="RefSeq" id="XP_014562857.1">
    <property type="nucleotide sequence ID" value="XM_014707371.1"/>
</dbReference>
<comment type="caution">
    <text evidence="3">The sequence shown here is derived from an EMBL/GenBank/DDBJ whole genome shotgun (WGS) entry which is preliminary data.</text>
</comment>
<evidence type="ECO:0000313" key="3">
    <source>
        <dbReference type="EMBL" id="KHN68815.1"/>
    </source>
</evidence>
<keyword evidence="4" id="KW-1185">Reference proteome</keyword>
<organism evidence="3 4">
    <name type="scientific">Ordospora colligata OC4</name>
    <dbReference type="NCBI Taxonomy" id="1354746"/>
    <lineage>
        <taxon>Eukaryota</taxon>
        <taxon>Fungi</taxon>
        <taxon>Fungi incertae sedis</taxon>
        <taxon>Microsporidia</taxon>
        <taxon>Ordosporidae</taxon>
        <taxon>Ordospora</taxon>
    </lineage>
</organism>
<gene>
    <name evidence="3" type="ORF">M896_120340</name>
</gene>
<dbReference type="SUPFAM" id="SSF54928">
    <property type="entry name" value="RNA-binding domain, RBD"/>
    <property type="match status" value="1"/>
</dbReference>
<dbReference type="InterPro" id="IPR035979">
    <property type="entry name" value="RBD_domain_sf"/>
</dbReference>
<dbReference type="InParanoid" id="A0A0B2UIM7"/>
<dbReference type="InterPro" id="IPR000504">
    <property type="entry name" value="RRM_dom"/>
</dbReference>
<dbReference type="GO" id="GO:0003723">
    <property type="term" value="F:RNA binding"/>
    <property type="evidence" value="ECO:0007669"/>
    <property type="project" value="UniProtKB-UniRule"/>
</dbReference>
<name>A0A0B2UIM7_9MICR</name>
<proteinExistence type="predicted"/>
<evidence type="ECO:0000259" key="2">
    <source>
        <dbReference type="PROSITE" id="PS50102"/>
    </source>
</evidence>